<evidence type="ECO:0000256" key="1">
    <source>
        <dbReference type="ARBA" id="ARBA00022679"/>
    </source>
</evidence>
<evidence type="ECO:0000256" key="3">
    <source>
        <dbReference type="ARBA" id="ARBA00038502"/>
    </source>
</evidence>
<keyword evidence="6" id="KW-1185">Reference proteome</keyword>
<evidence type="ECO:0000259" key="4">
    <source>
        <dbReference type="PROSITE" id="PS51186"/>
    </source>
</evidence>
<organism evidence="5 6">
    <name type="scientific">Agromyces albus</name>
    <dbReference type="NCBI Taxonomy" id="205332"/>
    <lineage>
        <taxon>Bacteria</taxon>
        <taxon>Bacillati</taxon>
        <taxon>Actinomycetota</taxon>
        <taxon>Actinomycetes</taxon>
        <taxon>Micrococcales</taxon>
        <taxon>Microbacteriaceae</taxon>
        <taxon>Agromyces</taxon>
    </lineage>
</organism>
<accession>A0A4V1QY69</accession>
<evidence type="ECO:0000313" key="5">
    <source>
        <dbReference type="EMBL" id="RXZ72116.1"/>
    </source>
</evidence>
<dbReference type="InterPro" id="IPR000182">
    <property type="entry name" value="GNAT_dom"/>
</dbReference>
<keyword evidence="2" id="KW-0012">Acyltransferase</keyword>
<name>A0A4V1QY69_9MICO</name>
<dbReference type="EMBL" id="SDPN01000007">
    <property type="protein sequence ID" value="RXZ72116.1"/>
    <property type="molecule type" value="Genomic_DNA"/>
</dbReference>
<comment type="similarity">
    <text evidence="3">Belongs to the acetyltransferase family. RimJ subfamily.</text>
</comment>
<reference evidence="5 6" key="1">
    <citation type="submission" date="2019-01" db="EMBL/GenBank/DDBJ databases">
        <title>Agromyces.</title>
        <authorList>
            <person name="Li J."/>
        </authorList>
    </citation>
    <scope>NUCLEOTIDE SEQUENCE [LARGE SCALE GENOMIC DNA]</scope>
    <source>
        <strain evidence="5 6">DSM 15934</strain>
    </source>
</reference>
<dbReference type="PANTHER" id="PTHR43792">
    <property type="entry name" value="GNAT FAMILY, PUTATIVE (AFU_ORTHOLOGUE AFUA_3G00765)-RELATED-RELATED"/>
    <property type="match status" value="1"/>
</dbReference>
<dbReference type="SUPFAM" id="SSF55729">
    <property type="entry name" value="Acyl-CoA N-acyltransferases (Nat)"/>
    <property type="match status" value="1"/>
</dbReference>
<comment type="caution">
    <text evidence="5">The sequence shown here is derived from an EMBL/GenBank/DDBJ whole genome shotgun (WGS) entry which is preliminary data.</text>
</comment>
<dbReference type="Proteomes" id="UP000293865">
    <property type="component" value="Unassembled WGS sequence"/>
</dbReference>
<dbReference type="InterPro" id="IPR051531">
    <property type="entry name" value="N-acetyltransferase"/>
</dbReference>
<dbReference type="OrthoDB" id="9795188at2"/>
<feature type="domain" description="N-acetyltransferase" evidence="4">
    <location>
        <begin position="1"/>
        <end position="174"/>
    </location>
</feature>
<dbReference type="PROSITE" id="PS51186">
    <property type="entry name" value="GNAT"/>
    <property type="match status" value="1"/>
</dbReference>
<proteinExistence type="inferred from homology"/>
<dbReference type="Pfam" id="PF13302">
    <property type="entry name" value="Acetyltransf_3"/>
    <property type="match status" value="1"/>
</dbReference>
<dbReference type="Gene3D" id="3.40.630.30">
    <property type="match status" value="1"/>
</dbReference>
<evidence type="ECO:0000313" key="6">
    <source>
        <dbReference type="Proteomes" id="UP000293865"/>
    </source>
</evidence>
<keyword evidence="1 5" id="KW-0808">Transferase</keyword>
<sequence length="194" mass="20532">MTLHPVTLTTPRLVLDLPTIADADAVTRYCQDPLFERYLTTPWPYTRADAESFLGAFVPQAWASSDEATWAVRLTDGGALAGMISVRAETTEIGFWLGSDHRGAGLMSEAAIAVVEWTLAGGLPGADTMLWRAVQGNVGSAKVARAAGFRRIEPARATVPTRDGSTLPAWHAVRGASVSPDAATSWASILGALP</sequence>
<dbReference type="AlphaFoldDB" id="A0A4V1QY69"/>
<dbReference type="InterPro" id="IPR016181">
    <property type="entry name" value="Acyl_CoA_acyltransferase"/>
</dbReference>
<dbReference type="GO" id="GO:0016747">
    <property type="term" value="F:acyltransferase activity, transferring groups other than amino-acyl groups"/>
    <property type="evidence" value="ECO:0007669"/>
    <property type="project" value="InterPro"/>
</dbReference>
<protein>
    <submittedName>
        <fullName evidence="5">N-acetyltransferase</fullName>
    </submittedName>
</protein>
<dbReference type="PANTHER" id="PTHR43792:SF8">
    <property type="entry name" value="[RIBOSOMAL PROTEIN US5]-ALANINE N-ACETYLTRANSFERASE"/>
    <property type="match status" value="1"/>
</dbReference>
<evidence type="ECO:0000256" key="2">
    <source>
        <dbReference type="ARBA" id="ARBA00023315"/>
    </source>
</evidence>
<gene>
    <name evidence="5" type="ORF">ESP51_05725</name>
</gene>